<evidence type="ECO:0000313" key="8">
    <source>
        <dbReference type="EMBL" id="MEE3849953.1"/>
    </source>
</evidence>
<evidence type="ECO:0000256" key="2">
    <source>
        <dbReference type="ARBA" id="ARBA00022722"/>
    </source>
</evidence>
<keyword evidence="4 6" id="KW-0378">Hydrolase</keyword>
<dbReference type="InterPro" id="IPR022907">
    <property type="entry name" value="VapC_family"/>
</dbReference>
<comment type="cofactor">
    <cofactor evidence="6">
        <name>Mg(2+)</name>
        <dbReference type="ChEBI" id="CHEBI:18420"/>
    </cofactor>
</comment>
<feature type="domain" description="PIN" evidence="7">
    <location>
        <begin position="8"/>
        <end position="126"/>
    </location>
</feature>
<keyword evidence="3 6" id="KW-0479">Metal-binding</keyword>
<evidence type="ECO:0000256" key="3">
    <source>
        <dbReference type="ARBA" id="ARBA00022723"/>
    </source>
</evidence>
<feature type="binding site" evidence="6">
    <location>
        <position position="11"/>
    </location>
    <ligand>
        <name>Mg(2+)</name>
        <dbReference type="ChEBI" id="CHEBI:18420"/>
    </ligand>
</feature>
<proteinExistence type="inferred from homology"/>
<protein>
    <recommendedName>
        <fullName evidence="6">Ribonuclease VapC</fullName>
        <shortName evidence="6">RNase VapC</shortName>
        <ecNumber evidence="6">3.1.-.-</ecNumber>
    </recommendedName>
    <alternativeName>
        <fullName evidence="6">Toxin VapC</fullName>
    </alternativeName>
</protein>
<dbReference type="Gene3D" id="3.40.50.1010">
    <property type="entry name" value="5'-nuclease"/>
    <property type="match status" value="1"/>
</dbReference>
<dbReference type="Pfam" id="PF01850">
    <property type="entry name" value="PIN"/>
    <property type="match status" value="1"/>
</dbReference>
<keyword evidence="6" id="KW-0800">Toxin</keyword>
<evidence type="ECO:0000256" key="4">
    <source>
        <dbReference type="ARBA" id="ARBA00022801"/>
    </source>
</evidence>
<gene>
    <name evidence="6" type="primary">vapC</name>
    <name evidence="8" type="ORF">VZC37_06390</name>
</gene>
<sequence length="139" mass="14194">MATSAETVLLDTSAAIALVRPEQAGHIAVREAVRGRSLGLSGHATFETYSVLTRLPPPQRLSPAAAARLIATNFPIACHLAPNAAGELVASFAATGISGGAVYDALVAAAAVSAGLPLLSVDRRAEPVYRALGVDLRIL</sequence>
<comment type="function">
    <text evidence="6">Toxic component of a toxin-antitoxin (TA) system. An RNase.</text>
</comment>
<name>A0ABU7MAT5_9ACTN</name>
<dbReference type="Proteomes" id="UP001347146">
    <property type="component" value="Unassembled WGS sequence"/>
</dbReference>
<evidence type="ECO:0000256" key="1">
    <source>
        <dbReference type="ARBA" id="ARBA00022649"/>
    </source>
</evidence>
<dbReference type="EC" id="3.1.-.-" evidence="6"/>
<keyword evidence="2 6" id="KW-0540">Nuclease</keyword>
<reference evidence="8 9" key="1">
    <citation type="submission" date="2024-01" db="EMBL/GenBank/DDBJ databases">
        <title>Draft genome sequence of Gordonia sp. LSe1-13.</title>
        <authorList>
            <person name="Suphannarot A."/>
            <person name="Mingma R."/>
        </authorList>
    </citation>
    <scope>NUCLEOTIDE SEQUENCE [LARGE SCALE GENOMIC DNA]</scope>
    <source>
        <strain evidence="8 9">LSe1-13</strain>
    </source>
</reference>
<dbReference type="InterPro" id="IPR002716">
    <property type="entry name" value="PIN_dom"/>
</dbReference>
<keyword evidence="1 6" id="KW-1277">Toxin-antitoxin system</keyword>
<dbReference type="SUPFAM" id="SSF88723">
    <property type="entry name" value="PIN domain-like"/>
    <property type="match status" value="1"/>
</dbReference>
<keyword evidence="9" id="KW-1185">Reference proteome</keyword>
<evidence type="ECO:0000259" key="7">
    <source>
        <dbReference type="Pfam" id="PF01850"/>
    </source>
</evidence>
<organism evidence="8 9">
    <name type="scientific">Gordonia sesuvii</name>
    <dbReference type="NCBI Taxonomy" id="3116777"/>
    <lineage>
        <taxon>Bacteria</taxon>
        <taxon>Bacillati</taxon>
        <taxon>Actinomycetota</taxon>
        <taxon>Actinomycetes</taxon>
        <taxon>Mycobacteriales</taxon>
        <taxon>Gordoniaceae</taxon>
        <taxon>Gordonia</taxon>
    </lineage>
</organism>
<dbReference type="InterPro" id="IPR029060">
    <property type="entry name" value="PIN-like_dom_sf"/>
</dbReference>
<comment type="caution">
    <text evidence="8">The sequence shown here is derived from an EMBL/GenBank/DDBJ whole genome shotgun (WGS) entry which is preliminary data.</text>
</comment>
<evidence type="ECO:0000256" key="6">
    <source>
        <dbReference type="HAMAP-Rule" id="MF_00265"/>
    </source>
</evidence>
<dbReference type="RefSeq" id="WP_330431556.1">
    <property type="nucleotide sequence ID" value="NZ_JAZDUF010000001.1"/>
</dbReference>
<dbReference type="HAMAP" id="MF_00265">
    <property type="entry name" value="VapC_Nob1"/>
    <property type="match status" value="1"/>
</dbReference>
<accession>A0ABU7MAT5</accession>
<evidence type="ECO:0000313" key="9">
    <source>
        <dbReference type="Proteomes" id="UP001347146"/>
    </source>
</evidence>
<feature type="binding site" evidence="6">
    <location>
        <position position="104"/>
    </location>
    <ligand>
        <name>Mg(2+)</name>
        <dbReference type="ChEBI" id="CHEBI:18420"/>
    </ligand>
</feature>
<keyword evidence="5 6" id="KW-0460">Magnesium</keyword>
<dbReference type="EMBL" id="JAZDUF010000001">
    <property type="protein sequence ID" value="MEE3849953.1"/>
    <property type="molecule type" value="Genomic_DNA"/>
</dbReference>
<comment type="similarity">
    <text evidence="6">Belongs to the PINc/VapC protein family.</text>
</comment>
<evidence type="ECO:0000256" key="5">
    <source>
        <dbReference type="ARBA" id="ARBA00022842"/>
    </source>
</evidence>